<dbReference type="EC" id="2.3.2.27" evidence="2"/>
<feature type="compositionally biased region" description="Polar residues" evidence="10">
    <location>
        <begin position="506"/>
        <end position="517"/>
    </location>
</feature>
<evidence type="ECO:0000256" key="4">
    <source>
        <dbReference type="ARBA" id="ARBA00022723"/>
    </source>
</evidence>
<dbReference type="PROSITE" id="PS00518">
    <property type="entry name" value="ZF_RING_1"/>
    <property type="match status" value="1"/>
</dbReference>
<dbReference type="GO" id="GO:0006513">
    <property type="term" value="P:protein monoubiquitination"/>
    <property type="evidence" value="ECO:0007669"/>
    <property type="project" value="TreeGrafter"/>
</dbReference>
<feature type="compositionally biased region" description="Basic and acidic residues" evidence="10">
    <location>
        <begin position="697"/>
        <end position="708"/>
    </location>
</feature>
<feature type="domain" description="RING-type" evidence="11">
    <location>
        <begin position="38"/>
        <end position="77"/>
    </location>
</feature>
<feature type="region of interest" description="Disordered" evidence="10">
    <location>
        <begin position="472"/>
        <end position="571"/>
    </location>
</feature>
<feature type="region of interest" description="Disordered" evidence="10">
    <location>
        <begin position="281"/>
        <end position="455"/>
    </location>
</feature>
<keyword evidence="3" id="KW-0808">Transferase</keyword>
<proteinExistence type="predicted"/>
<evidence type="ECO:0000256" key="7">
    <source>
        <dbReference type="ARBA" id="ARBA00023015"/>
    </source>
</evidence>
<dbReference type="AlphaFoldDB" id="A0A5C3N2C0"/>
<keyword evidence="13" id="KW-1185">Reference proteome</keyword>
<dbReference type="PROSITE" id="PS50089">
    <property type="entry name" value="ZF_RING_2"/>
    <property type="match status" value="1"/>
</dbReference>
<evidence type="ECO:0000256" key="3">
    <source>
        <dbReference type="ARBA" id="ARBA00022679"/>
    </source>
</evidence>
<keyword evidence="4" id="KW-0479">Metal-binding</keyword>
<dbReference type="Proteomes" id="UP000305948">
    <property type="component" value="Unassembled WGS sequence"/>
</dbReference>
<dbReference type="EMBL" id="ML213511">
    <property type="protein sequence ID" value="TFK51182.1"/>
    <property type="molecule type" value="Genomic_DNA"/>
</dbReference>
<dbReference type="PANTHER" id="PTHR46077">
    <property type="entry name" value="E3 UBIQUITIN-PROTEIN LIGASE TOPORS"/>
    <property type="match status" value="1"/>
</dbReference>
<accession>A0A5C3N2C0</accession>
<evidence type="ECO:0000259" key="11">
    <source>
        <dbReference type="PROSITE" id="PS50089"/>
    </source>
</evidence>
<evidence type="ECO:0000256" key="10">
    <source>
        <dbReference type="SAM" id="MobiDB-lite"/>
    </source>
</evidence>
<evidence type="ECO:0000256" key="1">
    <source>
        <dbReference type="ARBA" id="ARBA00000900"/>
    </source>
</evidence>
<evidence type="ECO:0000313" key="13">
    <source>
        <dbReference type="Proteomes" id="UP000305948"/>
    </source>
</evidence>
<dbReference type="OrthoDB" id="21204at2759"/>
<protein>
    <recommendedName>
        <fullName evidence="2">RING-type E3 ubiquitin transferase</fullName>
        <ecNumber evidence="2">2.3.2.27</ecNumber>
    </recommendedName>
</protein>
<name>A0A5C3N2C0_9AGAM</name>
<reference evidence="12 13" key="1">
    <citation type="journal article" date="2019" name="Nat. Ecol. Evol.">
        <title>Megaphylogeny resolves global patterns of mushroom evolution.</title>
        <authorList>
            <person name="Varga T."/>
            <person name="Krizsan K."/>
            <person name="Foldi C."/>
            <person name="Dima B."/>
            <person name="Sanchez-Garcia M."/>
            <person name="Sanchez-Ramirez S."/>
            <person name="Szollosi G.J."/>
            <person name="Szarkandi J.G."/>
            <person name="Papp V."/>
            <person name="Albert L."/>
            <person name="Andreopoulos W."/>
            <person name="Angelini C."/>
            <person name="Antonin V."/>
            <person name="Barry K.W."/>
            <person name="Bougher N.L."/>
            <person name="Buchanan P."/>
            <person name="Buyck B."/>
            <person name="Bense V."/>
            <person name="Catcheside P."/>
            <person name="Chovatia M."/>
            <person name="Cooper J."/>
            <person name="Damon W."/>
            <person name="Desjardin D."/>
            <person name="Finy P."/>
            <person name="Geml J."/>
            <person name="Haridas S."/>
            <person name="Hughes K."/>
            <person name="Justo A."/>
            <person name="Karasinski D."/>
            <person name="Kautmanova I."/>
            <person name="Kiss B."/>
            <person name="Kocsube S."/>
            <person name="Kotiranta H."/>
            <person name="LaButti K.M."/>
            <person name="Lechner B.E."/>
            <person name="Liimatainen K."/>
            <person name="Lipzen A."/>
            <person name="Lukacs Z."/>
            <person name="Mihaltcheva S."/>
            <person name="Morgado L.N."/>
            <person name="Niskanen T."/>
            <person name="Noordeloos M.E."/>
            <person name="Ohm R.A."/>
            <person name="Ortiz-Santana B."/>
            <person name="Ovrebo C."/>
            <person name="Racz N."/>
            <person name="Riley R."/>
            <person name="Savchenko A."/>
            <person name="Shiryaev A."/>
            <person name="Soop K."/>
            <person name="Spirin V."/>
            <person name="Szebenyi C."/>
            <person name="Tomsovsky M."/>
            <person name="Tulloss R.E."/>
            <person name="Uehling J."/>
            <person name="Grigoriev I.V."/>
            <person name="Vagvolgyi C."/>
            <person name="Papp T."/>
            <person name="Martin F.M."/>
            <person name="Miettinen O."/>
            <person name="Hibbett D.S."/>
            <person name="Nagy L.G."/>
        </authorList>
    </citation>
    <scope>NUCLEOTIDE SEQUENCE [LARGE SCALE GENOMIC DNA]</scope>
    <source>
        <strain evidence="12 13">OMC1185</strain>
    </source>
</reference>
<dbReference type="SMART" id="SM00184">
    <property type="entry name" value="RING"/>
    <property type="match status" value="1"/>
</dbReference>
<evidence type="ECO:0000256" key="6">
    <source>
        <dbReference type="ARBA" id="ARBA00022833"/>
    </source>
</evidence>
<dbReference type="PANTHER" id="PTHR46077:SF1">
    <property type="entry name" value="TOP1 BINDING ARGININE_SERINE RICH PROTEIN, E3 UBIQUITIN LIGASE"/>
    <property type="match status" value="1"/>
</dbReference>
<evidence type="ECO:0000256" key="5">
    <source>
        <dbReference type="ARBA" id="ARBA00022771"/>
    </source>
</evidence>
<sequence>MQLPKRLRLDGSRSPSVEEIPRPPSEHEIEDEPEGEHCSICLQSFEDRTVIPTCSHEFCFECLLVWTEQSRRCPLCTQPLGDYLIHKLRSKYDYQKHYLPPLRSTSPAPLRALSPRRSAAVRRTVRREREWGRRARREREEADAFERAISRRRWLYEHDLYAKHVASNPYTRYRPHPTPAQFSASPDLQSRASIFVRRELRIWPNLDVEFLTTFIISLMKSIDIRSESSIKLLAEFLDMGQPYVTGGRYRNAEHFAHEVYSYIRSPYRDLAVYDTVVQYDSPEDVPLPPQDEPQHGSRWRPSLSRSRSRSPDENIAEPATSRRHGSPSRVRTLERRISSRVVDTGPSEAPGRRRSRSRTREPTAGRKRSYAETTGSSGRHRQEIERDRTPVARGEFPRMNRHSTDRTSRELSKNDRDPPIPKRKDKGKAKEPDNGYIDLTGSASERTPTPPVHDVVPEATGIVRDEAEIAPTMEFPTKSTPPSQVPSADEQTSVDANLIPGHATEGGTSASTGSQRRSGVHLRPRLNLRDSVHAHLTGRSRRPREAAQIQSAHLLQDPSMGISSTSRDVHEHTEIASSSLLTRITEREASSSLDVTQAYKPPAIGDDSTLHAPLDEMPSASSNERSTSLNPIVSSTSPNSGGPGDFRNRLLRKLAEEKQRILSGTRSQSPPPETLIEVDAATHNFAGNARSHGRPQPSDDHPSETLHEANVDTVAAEAKLRSQARVRARLAVAKKGMTDSQG</sequence>
<keyword evidence="6" id="KW-0862">Zinc</keyword>
<keyword evidence="7" id="KW-0805">Transcription regulation</keyword>
<evidence type="ECO:0000256" key="9">
    <source>
        <dbReference type="PROSITE-ProRule" id="PRU00175"/>
    </source>
</evidence>
<organism evidence="12 13">
    <name type="scientific">Heliocybe sulcata</name>
    <dbReference type="NCBI Taxonomy" id="5364"/>
    <lineage>
        <taxon>Eukaryota</taxon>
        <taxon>Fungi</taxon>
        <taxon>Dikarya</taxon>
        <taxon>Basidiomycota</taxon>
        <taxon>Agaricomycotina</taxon>
        <taxon>Agaricomycetes</taxon>
        <taxon>Gloeophyllales</taxon>
        <taxon>Gloeophyllaceae</taxon>
        <taxon>Heliocybe</taxon>
    </lineage>
</organism>
<dbReference type="STRING" id="5364.A0A5C3N2C0"/>
<feature type="region of interest" description="Disordered" evidence="10">
    <location>
        <begin position="686"/>
        <end position="708"/>
    </location>
</feature>
<dbReference type="GO" id="GO:0000209">
    <property type="term" value="P:protein polyubiquitination"/>
    <property type="evidence" value="ECO:0007669"/>
    <property type="project" value="TreeGrafter"/>
</dbReference>
<keyword evidence="5 9" id="KW-0863">Zinc-finger</keyword>
<dbReference type="GO" id="GO:0061630">
    <property type="term" value="F:ubiquitin protein ligase activity"/>
    <property type="evidence" value="ECO:0007669"/>
    <property type="project" value="UniProtKB-EC"/>
</dbReference>
<feature type="region of interest" description="Disordered" evidence="10">
    <location>
        <begin position="589"/>
        <end position="647"/>
    </location>
</feature>
<dbReference type="InterPro" id="IPR017907">
    <property type="entry name" value="Znf_RING_CS"/>
</dbReference>
<evidence type="ECO:0000256" key="8">
    <source>
        <dbReference type="ARBA" id="ARBA00023163"/>
    </source>
</evidence>
<dbReference type="SUPFAM" id="SSF57850">
    <property type="entry name" value="RING/U-box"/>
    <property type="match status" value="1"/>
</dbReference>
<comment type="catalytic activity">
    <reaction evidence="1">
        <text>S-ubiquitinyl-[E2 ubiquitin-conjugating enzyme]-L-cysteine + [acceptor protein]-L-lysine = [E2 ubiquitin-conjugating enzyme]-L-cysteine + N(6)-ubiquitinyl-[acceptor protein]-L-lysine.</text>
        <dbReference type="EC" id="2.3.2.27"/>
    </reaction>
</comment>
<keyword evidence="8" id="KW-0804">Transcription</keyword>
<feature type="compositionally biased region" description="Polar residues" evidence="10">
    <location>
        <begin position="477"/>
        <end position="495"/>
    </location>
</feature>
<dbReference type="Pfam" id="PF13639">
    <property type="entry name" value="zf-RING_2"/>
    <property type="match status" value="1"/>
</dbReference>
<feature type="region of interest" description="Disordered" evidence="10">
    <location>
        <begin position="1"/>
        <end position="31"/>
    </location>
</feature>
<dbReference type="GO" id="GO:0008270">
    <property type="term" value="F:zinc ion binding"/>
    <property type="evidence" value="ECO:0007669"/>
    <property type="project" value="UniProtKB-KW"/>
</dbReference>
<evidence type="ECO:0000313" key="12">
    <source>
        <dbReference type="EMBL" id="TFK51182.1"/>
    </source>
</evidence>
<dbReference type="Gene3D" id="3.30.40.10">
    <property type="entry name" value="Zinc/RING finger domain, C3HC4 (zinc finger)"/>
    <property type="match status" value="1"/>
</dbReference>
<dbReference type="InterPro" id="IPR013083">
    <property type="entry name" value="Znf_RING/FYVE/PHD"/>
</dbReference>
<gene>
    <name evidence="12" type="ORF">OE88DRAFT_1658973</name>
</gene>
<evidence type="ECO:0000256" key="2">
    <source>
        <dbReference type="ARBA" id="ARBA00012483"/>
    </source>
</evidence>
<feature type="compositionally biased region" description="Basic and acidic residues" evidence="10">
    <location>
        <begin position="380"/>
        <end position="433"/>
    </location>
</feature>
<feature type="compositionally biased region" description="Polar residues" evidence="10">
    <location>
        <begin position="619"/>
        <end position="640"/>
    </location>
</feature>
<dbReference type="InterPro" id="IPR001841">
    <property type="entry name" value="Znf_RING"/>
</dbReference>